<keyword evidence="7" id="KW-1015">Disulfide bond</keyword>
<evidence type="ECO:0000313" key="12">
    <source>
        <dbReference type="EMBL" id="GAA2006053.1"/>
    </source>
</evidence>
<evidence type="ECO:0000256" key="2">
    <source>
        <dbReference type="ARBA" id="ARBA00022679"/>
    </source>
</evidence>
<feature type="domain" description="tRNA-specific 2-thiouridylase MnmA-like C-terminal" evidence="10">
    <location>
        <begin position="274"/>
        <end position="348"/>
    </location>
</feature>
<evidence type="ECO:0000256" key="4">
    <source>
        <dbReference type="ARBA" id="ARBA00022741"/>
    </source>
</evidence>
<dbReference type="InterPro" id="IPR004506">
    <property type="entry name" value="MnmA-like"/>
</dbReference>
<dbReference type="HAMAP" id="MF_00144">
    <property type="entry name" value="tRNA_thiouridyl_MnmA"/>
    <property type="match status" value="1"/>
</dbReference>
<dbReference type="Pfam" id="PF20258">
    <property type="entry name" value="tRNA_Me_trans_C"/>
    <property type="match status" value="1"/>
</dbReference>
<dbReference type="Gene3D" id="3.40.50.620">
    <property type="entry name" value="HUPs"/>
    <property type="match status" value="1"/>
</dbReference>
<keyword evidence="13" id="KW-1185">Reference proteome</keyword>
<dbReference type="SUPFAM" id="SSF52402">
    <property type="entry name" value="Adenine nucleotide alpha hydrolases-like"/>
    <property type="match status" value="1"/>
</dbReference>
<feature type="domain" description="tRNA-specific 2-thiouridylase MnmA-like central" evidence="11">
    <location>
        <begin position="205"/>
        <end position="266"/>
    </location>
</feature>
<comment type="caution">
    <text evidence="9">Lacks conserved residue(s) required for the propagation of feature annotation.</text>
</comment>
<evidence type="ECO:0000259" key="10">
    <source>
        <dbReference type="Pfam" id="PF20258"/>
    </source>
</evidence>
<proteinExistence type="inferred from homology"/>
<evidence type="ECO:0000256" key="5">
    <source>
        <dbReference type="ARBA" id="ARBA00022840"/>
    </source>
</evidence>
<keyword evidence="2 9" id="KW-0808">Transferase</keyword>
<feature type="active site" description="Nucleophile" evidence="9">
    <location>
        <position position="103"/>
    </location>
</feature>
<evidence type="ECO:0000256" key="8">
    <source>
        <dbReference type="ARBA" id="ARBA00051542"/>
    </source>
</evidence>
<evidence type="ECO:0000256" key="7">
    <source>
        <dbReference type="ARBA" id="ARBA00023157"/>
    </source>
</evidence>
<organism evidence="12 13">
    <name type="scientific">Nocardiopsis rhodophaea</name>
    <dbReference type="NCBI Taxonomy" id="280238"/>
    <lineage>
        <taxon>Bacteria</taxon>
        <taxon>Bacillati</taxon>
        <taxon>Actinomycetota</taxon>
        <taxon>Actinomycetes</taxon>
        <taxon>Streptosporangiales</taxon>
        <taxon>Nocardiopsidaceae</taxon>
        <taxon>Nocardiopsis</taxon>
    </lineage>
</organism>
<keyword evidence="1 9" id="KW-0820">tRNA-binding</keyword>
<sequence>MTLRVLAAMSGGVDSAVAAARAAEAGHDVTGVHLALSKNPQSYRTGARGCCTVEDSRDARRAADVIGIPFYVWDMAEEFDREVVQDFVAEYSAGRTPNPCLRCNEKIKFEAVLDRAIALGFDAVATGHHVRKVDGRLVRSVDADKDQSYVLGVLTREQVAHAMFPLGDCTKDEVRAEADRRGLSVADKPDSHDICFIADGDTAGFLNNRLGGEPGPIKDESGEVLGTHNGAHTFTVGQRKGLNLGGAPDRRYVLSIEPVNNTVTVGPRSSLRVDEIVGQRPVWSGCDPITEPTACTVQLRAHGEVYGCTAWQRDGELVIHLDEPATGVAAGQAAVLYDGDTVLGSATITATARREETAPAG</sequence>
<dbReference type="Pfam" id="PF03054">
    <property type="entry name" value="tRNA_Me_trans"/>
    <property type="match status" value="1"/>
</dbReference>
<reference evidence="13" key="1">
    <citation type="journal article" date="2019" name="Int. J. Syst. Evol. Microbiol.">
        <title>The Global Catalogue of Microorganisms (GCM) 10K type strain sequencing project: providing services to taxonomists for standard genome sequencing and annotation.</title>
        <authorList>
            <consortium name="The Broad Institute Genomics Platform"/>
            <consortium name="The Broad Institute Genome Sequencing Center for Infectious Disease"/>
            <person name="Wu L."/>
            <person name="Ma J."/>
        </authorList>
    </citation>
    <scope>NUCLEOTIDE SEQUENCE [LARGE SCALE GENOMIC DNA]</scope>
    <source>
        <strain evidence="13">JCM 15313</strain>
    </source>
</reference>
<dbReference type="Gene3D" id="2.30.30.280">
    <property type="entry name" value="Adenine nucleotide alpha hydrolases-like domains"/>
    <property type="match status" value="1"/>
</dbReference>
<comment type="caution">
    <text evidence="12">The sequence shown here is derived from an EMBL/GenBank/DDBJ whole genome shotgun (WGS) entry which is preliminary data.</text>
</comment>
<dbReference type="NCBIfam" id="TIGR00420">
    <property type="entry name" value="trmU"/>
    <property type="match status" value="1"/>
</dbReference>
<keyword evidence="6 9" id="KW-0694">RNA-binding</keyword>
<protein>
    <recommendedName>
        <fullName evidence="9">tRNA-specific 2-thiouridylase MnmA</fullName>
        <ecNumber evidence="9">2.8.1.13</ecNumber>
    </recommendedName>
</protein>
<dbReference type="InterPro" id="IPR046884">
    <property type="entry name" value="MnmA-like_central"/>
</dbReference>
<dbReference type="InterPro" id="IPR023382">
    <property type="entry name" value="MnmA-like_central_sf"/>
</dbReference>
<evidence type="ECO:0000256" key="6">
    <source>
        <dbReference type="ARBA" id="ARBA00022884"/>
    </source>
</evidence>
<feature type="site" description="Interaction with tRNA" evidence="9">
    <location>
        <position position="128"/>
    </location>
</feature>
<comment type="catalytic activity">
    <reaction evidence="8 9">
        <text>S-sulfanyl-L-cysteinyl-[protein] + uridine(34) in tRNA + AH2 + ATP = 2-thiouridine(34) in tRNA + L-cysteinyl-[protein] + A + AMP + diphosphate + H(+)</text>
        <dbReference type="Rhea" id="RHEA:47032"/>
        <dbReference type="Rhea" id="RHEA-COMP:10131"/>
        <dbReference type="Rhea" id="RHEA-COMP:11726"/>
        <dbReference type="Rhea" id="RHEA-COMP:11727"/>
        <dbReference type="Rhea" id="RHEA-COMP:11728"/>
        <dbReference type="ChEBI" id="CHEBI:13193"/>
        <dbReference type="ChEBI" id="CHEBI:15378"/>
        <dbReference type="ChEBI" id="CHEBI:17499"/>
        <dbReference type="ChEBI" id="CHEBI:29950"/>
        <dbReference type="ChEBI" id="CHEBI:30616"/>
        <dbReference type="ChEBI" id="CHEBI:33019"/>
        <dbReference type="ChEBI" id="CHEBI:61963"/>
        <dbReference type="ChEBI" id="CHEBI:65315"/>
        <dbReference type="ChEBI" id="CHEBI:87170"/>
        <dbReference type="ChEBI" id="CHEBI:456215"/>
        <dbReference type="EC" id="2.8.1.13"/>
    </reaction>
</comment>
<dbReference type="PANTHER" id="PTHR11933">
    <property type="entry name" value="TRNA 5-METHYLAMINOMETHYL-2-THIOURIDYLATE -METHYLTRANSFERASE"/>
    <property type="match status" value="1"/>
</dbReference>
<keyword evidence="5 9" id="KW-0067">ATP-binding</keyword>
<feature type="region of interest" description="Interaction with tRNA" evidence="9">
    <location>
        <begin position="145"/>
        <end position="147"/>
    </location>
</feature>
<dbReference type="PANTHER" id="PTHR11933:SF5">
    <property type="entry name" value="MITOCHONDRIAL TRNA-SPECIFIC 2-THIOURIDYLASE 1"/>
    <property type="match status" value="1"/>
</dbReference>
<dbReference type="InterPro" id="IPR046885">
    <property type="entry name" value="MnmA-like_C"/>
</dbReference>
<dbReference type="NCBIfam" id="NF001138">
    <property type="entry name" value="PRK00143.1"/>
    <property type="match status" value="1"/>
</dbReference>
<dbReference type="CDD" id="cd01998">
    <property type="entry name" value="MnmA_TRMU-like"/>
    <property type="match status" value="1"/>
</dbReference>
<feature type="binding site" evidence="9">
    <location>
        <position position="34"/>
    </location>
    <ligand>
        <name>ATP</name>
        <dbReference type="ChEBI" id="CHEBI:30616"/>
    </ligand>
</feature>
<evidence type="ECO:0000313" key="13">
    <source>
        <dbReference type="Proteomes" id="UP001501585"/>
    </source>
</evidence>
<feature type="binding site" evidence="9">
    <location>
        <begin position="8"/>
        <end position="15"/>
    </location>
    <ligand>
        <name>ATP</name>
        <dbReference type="ChEBI" id="CHEBI:30616"/>
    </ligand>
</feature>
<dbReference type="Pfam" id="PF20259">
    <property type="entry name" value="tRNA_Me_trans_M"/>
    <property type="match status" value="1"/>
</dbReference>
<dbReference type="Proteomes" id="UP001501585">
    <property type="component" value="Unassembled WGS sequence"/>
</dbReference>
<keyword evidence="3 9" id="KW-0819">tRNA processing</keyword>
<evidence type="ECO:0000256" key="3">
    <source>
        <dbReference type="ARBA" id="ARBA00022694"/>
    </source>
</evidence>
<dbReference type="InterPro" id="IPR014729">
    <property type="entry name" value="Rossmann-like_a/b/a_fold"/>
</dbReference>
<dbReference type="EC" id="2.8.1.13" evidence="9"/>
<dbReference type="Gene3D" id="2.40.30.10">
    <property type="entry name" value="Translation factors"/>
    <property type="match status" value="1"/>
</dbReference>
<evidence type="ECO:0000259" key="11">
    <source>
        <dbReference type="Pfam" id="PF20259"/>
    </source>
</evidence>
<comment type="similarity">
    <text evidence="9">Belongs to the MnmA/TRMU family.</text>
</comment>
<evidence type="ECO:0000256" key="9">
    <source>
        <dbReference type="HAMAP-Rule" id="MF_00144"/>
    </source>
</evidence>
<evidence type="ECO:0000256" key="1">
    <source>
        <dbReference type="ARBA" id="ARBA00022555"/>
    </source>
</evidence>
<gene>
    <name evidence="9 12" type="primary">mnmA</name>
    <name evidence="12" type="ORF">GCM10009799_36930</name>
</gene>
<feature type="site" description="Interaction with tRNA" evidence="9">
    <location>
        <position position="332"/>
    </location>
</feature>
<feature type="active site" description="Cysteine persulfide intermediate" evidence="9">
    <location>
        <position position="195"/>
    </location>
</feature>
<keyword evidence="9" id="KW-0963">Cytoplasm</keyword>
<comment type="function">
    <text evidence="9">Catalyzes the 2-thiolation of uridine at the wobble position (U34) of tRNA, leading to the formation of s(2)U34.</text>
</comment>
<dbReference type="RefSeq" id="WP_344106476.1">
    <property type="nucleotide sequence ID" value="NZ_BAAAPC010000016.1"/>
</dbReference>
<comment type="subcellular location">
    <subcellularLocation>
        <location evidence="9">Cytoplasm</location>
    </subcellularLocation>
</comment>
<keyword evidence="4 9" id="KW-0547">Nucleotide-binding</keyword>
<name>A0ABP5EVG0_9ACTN</name>
<dbReference type="EMBL" id="BAAAPC010000016">
    <property type="protein sequence ID" value="GAA2006053.1"/>
    <property type="molecule type" value="Genomic_DNA"/>
</dbReference>
<feature type="binding site" evidence="9">
    <location>
        <position position="127"/>
    </location>
    <ligand>
        <name>ATP</name>
        <dbReference type="ChEBI" id="CHEBI:30616"/>
    </ligand>
</feature>
<accession>A0ABP5EVG0</accession>